<dbReference type="Gene3D" id="3.40.190.290">
    <property type="match status" value="1"/>
</dbReference>
<dbReference type="Proteomes" id="UP001056291">
    <property type="component" value="Chromosome"/>
</dbReference>
<evidence type="ECO:0000256" key="4">
    <source>
        <dbReference type="ARBA" id="ARBA00023163"/>
    </source>
</evidence>
<sequence length="298" mass="33155">MRLNLRQIEAFRFVHQTGSMTVAGEFMGVSQPAISRLIRDLEIDIGFKLFDRTRGGLTPTADATEFYREVQRSFYGLDRLGRAAEELRRRRKGELRIAANVATSFYLLPDAIQRFHQDWPDIKISMHACASPEVLELVAMRQHDMGIAVVPSTVTGVHRSALPVLDAVCILPGTHPLAAKRLIHPQDLDGEPLLLISDYSLTHQHVFRSLEDAGIDINVILESTFSAPICNLVGQNLGISILEPLTARAYAGPNLVVRKYAPAIPVELEVIHPINRPLSDHAMAFIEIVRAQLASFKN</sequence>
<dbReference type="InterPro" id="IPR036390">
    <property type="entry name" value="WH_DNA-bd_sf"/>
</dbReference>
<dbReference type="PROSITE" id="PS50931">
    <property type="entry name" value="HTH_LYSR"/>
    <property type="match status" value="1"/>
</dbReference>
<dbReference type="SUPFAM" id="SSF53850">
    <property type="entry name" value="Periplasmic binding protein-like II"/>
    <property type="match status" value="1"/>
</dbReference>
<feature type="domain" description="HTH lysR-type" evidence="5">
    <location>
        <begin position="3"/>
        <end position="60"/>
    </location>
</feature>
<name>A0ABY4W324_9PROT</name>
<dbReference type="InterPro" id="IPR036388">
    <property type="entry name" value="WH-like_DNA-bd_sf"/>
</dbReference>
<organism evidence="6 7">
    <name type="scientific">Sneathiella marina</name>
    <dbReference type="NCBI Taxonomy" id="2950108"/>
    <lineage>
        <taxon>Bacteria</taxon>
        <taxon>Pseudomonadati</taxon>
        <taxon>Pseudomonadota</taxon>
        <taxon>Alphaproteobacteria</taxon>
        <taxon>Sneathiellales</taxon>
        <taxon>Sneathiellaceae</taxon>
        <taxon>Sneathiella</taxon>
    </lineage>
</organism>
<evidence type="ECO:0000256" key="1">
    <source>
        <dbReference type="ARBA" id="ARBA00009437"/>
    </source>
</evidence>
<accession>A0ABY4W324</accession>
<evidence type="ECO:0000256" key="2">
    <source>
        <dbReference type="ARBA" id="ARBA00023015"/>
    </source>
</evidence>
<protein>
    <submittedName>
        <fullName evidence="6">LysR substrate-binding domain-containing protein</fullName>
    </submittedName>
</protein>
<dbReference type="InterPro" id="IPR000847">
    <property type="entry name" value="LysR_HTH_N"/>
</dbReference>
<proteinExistence type="inferred from homology"/>
<comment type="similarity">
    <text evidence="1">Belongs to the LysR transcriptional regulatory family.</text>
</comment>
<dbReference type="PANTHER" id="PTHR30427">
    <property type="entry name" value="TRANSCRIPTIONAL ACTIVATOR PROTEIN LYSR"/>
    <property type="match status" value="1"/>
</dbReference>
<gene>
    <name evidence="6" type="ORF">NBZ79_01145</name>
</gene>
<dbReference type="PRINTS" id="PR00039">
    <property type="entry name" value="HTHLYSR"/>
</dbReference>
<reference evidence="6" key="1">
    <citation type="submission" date="2022-06" db="EMBL/GenBank/DDBJ databases">
        <title>Sneathiella actinostolidae sp. nov., isolated from a sea anemonein the Western Pacific Ocean.</title>
        <authorList>
            <person name="Wei M.J."/>
        </authorList>
    </citation>
    <scope>NUCLEOTIDE SEQUENCE</scope>
    <source>
        <strain evidence="6">PHK-P5</strain>
    </source>
</reference>
<dbReference type="RefSeq" id="WP_251934693.1">
    <property type="nucleotide sequence ID" value="NZ_CP098747.1"/>
</dbReference>
<evidence type="ECO:0000313" key="7">
    <source>
        <dbReference type="Proteomes" id="UP001056291"/>
    </source>
</evidence>
<dbReference type="InterPro" id="IPR005119">
    <property type="entry name" value="LysR_subst-bd"/>
</dbReference>
<keyword evidence="7" id="KW-1185">Reference proteome</keyword>
<dbReference type="EMBL" id="CP098747">
    <property type="protein sequence ID" value="USG61581.1"/>
    <property type="molecule type" value="Genomic_DNA"/>
</dbReference>
<keyword evidence="2" id="KW-0805">Transcription regulation</keyword>
<keyword evidence="4" id="KW-0804">Transcription</keyword>
<dbReference type="PANTHER" id="PTHR30427:SF1">
    <property type="entry name" value="TRANSCRIPTIONAL ACTIVATOR PROTEIN LYSR"/>
    <property type="match status" value="1"/>
</dbReference>
<evidence type="ECO:0000256" key="3">
    <source>
        <dbReference type="ARBA" id="ARBA00023125"/>
    </source>
</evidence>
<dbReference type="Pfam" id="PF03466">
    <property type="entry name" value="LysR_substrate"/>
    <property type="match status" value="1"/>
</dbReference>
<dbReference type="Pfam" id="PF00126">
    <property type="entry name" value="HTH_1"/>
    <property type="match status" value="1"/>
</dbReference>
<dbReference type="SUPFAM" id="SSF46785">
    <property type="entry name" value="Winged helix' DNA-binding domain"/>
    <property type="match status" value="1"/>
</dbReference>
<evidence type="ECO:0000259" key="5">
    <source>
        <dbReference type="PROSITE" id="PS50931"/>
    </source>
</evidence>
<evidence type="ECO:0000313" key="6">
    <source>
        <dbReference type="EMBL" id="USG61581.1"/>
    </source>
</evidence>
<keyword evidence="3" id="KW-0238">DNA-binding</keyword>
<dbReference type="Gene3D" id="1.10.10.10">
    <property type="entry name" value="Winged helix-like DNA-binding domain superfamily/Winged helix DNA-binding domain"/>
    <property type="match status" value="1"/>
</dbReference>